<name>C4XNM0_SOLM1</name>
<dbReference type="OrthoDB" id="5441537at2"/>
<evidence type="ECO:0000313" key="2">
    <source>
        <dbReference type="Proteomes" id="UP000009071"/>
    </source>
</evidence>
<dbReference type="AlphaFoldDB" id="C4XNM0"/>
<sequence length="433" mass="50232">MRYIYVVDSAADDELGKVISKISPECLYSLIGGLKQKQFGIDTLCKEVSRINKFRSRIVIPSKGVQYMDSGGYSIIQGQVSPGSVRRFIKCYNAYVENEIDNYERVFSLDIPFSKKYSAINTVDAIYELNRESLSDLRELMVKYPDLRDKVYFVWHFKMNSQYGIWKKLYDELDLKSYIKNRAIGGMVGMREVTKKSFSPFTPMAYKCLIDFVQNNETEKEFSLHFLGMHINYDRFQIALLEKLFQNYLGDYVSVNMTYDSISYAQTARMGNSGPIYLDSNDANLWFGNVKDVPERILQSVYGDITPQILEEIRLRSCKQKLVNCNSFAPLFISSNINEDRVFERIIDKYEIAKIIVTSSSSSVVACKLRSILSEIEESYKSMFNREFLKSIAENIEATIVFDRWFRCSRDLIQLDELIKSFNSWHGFADLLK</sequence>
<dbReference type="Proteomes" id="UP000009071">
    <property type="component" value="Chromosome"/>
</dbReference>
<gene>
    <name evidence="1" type="ordered locus">DMR_15040</name>
</gene>
<dbReference type="RefSeq" id="WP_015860203.1">
    <property type="nucleotide sequence ID" value="NC_012796.1"/>
</dbReference>
<dbReference type="eggNOG" id="ENOG5033RU6">
    <property type="taxonomic scope" value="Bacteria"/>
</dbReference>
<accession>C4XNM0</accession>
<organism evidence="1 2">
    <name type="scientific">Solidesulfovibrio magneticus (strain ATCC 700980 / DSM 13731 / RS-1)</name>
    <name type="common">Desulfovibrio magneticus</name>
    <dbReference type="NCBI Taxonomy" id="573370"/>
    <lineage>
        <taxon>Bacteria</taxon>
        <taxon>Pseudomonadati</taxon>
        <taxon>Thermodesulfobacteriota</taxon>
        <taxon>Desulfovibrionia</taxon>
        <taxon>Desulfovibrionales</taxon>
        <taxon>Desulfovibrionaceae</taxon>
        <taxon>Solidesulfovibrio</taxon>
    </lineage>
</organism>
<dbReference type="EMBL" id="AP010904">
    <property type="protein sequence ID" value="BAH74995.1"/>
    <property type="molecule type" value="Genomic_DNA"/>
</dbReference>
<dbReference type="STRING" id="573370.DMR_15040"/>
<dbReference type="KEGG" id="dma:DMR_15040"/>
<keyword evidence="2" id="KW-1185">Reference proteome</keyword>
<protein>
    <submittedName>
        <fullName evidence="1">Uncharacterized protein</fullName>
    </submittedName>
</protein>
<proteinExistence type="predicted"/>
<dbReference type="HOGENOM" id="CLU_626614_0_0_7"/>
<reference evidence="1 2" key="1">
    <citation type="journal article" date="2009" name="Genome Res.">
        <title>Whole genome sequence of Desulfovibrio magneticus strain RS-1 revealed common gene clusters in magnetotactic bacteria.</title>
        <authorList>
            <person name="Nakazawa H."/>
            <person name="Arakaki A."/>
            <person name="Narita-Yamada S."/>
            <person name="Yashiro I."/>
            <person name="Jinno K."/>
            <person name="Aoki N."/>
            <person name="Tsuruyama A."/>
            <person name="Okamura Y."/>
            <person name="Tanikawa S."/>
            <person name="Fujita N."/>
            <person name="Takeyama H."/>
            <person name="Matsunaga T."/>
        </authorList>
    </citation>
    <scope>NUCLEOTIDE SEQUENCE [LARGE SCALE GENOMIC DNA]</scope>
    <source>
        <strain evidence="2">ATCC 700980 / DSM 13731 / RS-1</strain>
    </source>
</reference>
<evidence type="ECO:0000313" key="1">
    <source>
        <dbReference type="EMBL" id="BAH74995.1"/>
    </source>
</evidence>